<accession>A0A839Z7J8</accession>
<protein>
    <submittedName>
        <fullName evidence="1">Uncharacterized protein</fullName>
    </submittedName>
</protein>
<comment type="caution">
    <text evidence="1">The sequence shown here is derived from an EMBL/GenBank/DDBJ whole genome shotgun (WGS) entry which is preliminary data.</text>
</comment>
<dbReference type="AlphaFoldDB" id="A0A839Z7J8"/>
<keyword evidence="2" id="KW-1185">Reference proteome</keyword>
<name>A0A839Z7J8_9SPHN</name>
<dbReference type="Proteomes" id="UP000578569">
    <property type="component" value="Unassembled WGS sequence"/>
</dbReference>
<evidence type="ECO:0000313" key="2">
    <source>
        <dbReference type="Proteomes" id="UP000578569"/>
    </source>
</evidence>
<reference evidence="1 2" key="1">
    <citation type="submission" date="2020-08" db="EMBL/GenBank/DDBJ databases">
        <title>Genomic Encyclopedia of Type Strains, Phase IV (KMG-IV): sequencing the most valuable type-strain genomes for metagenomic binning, comparative biology and taxonomic classification.</title>
        <authorList>
            <person name="Goeker M."/>
        </authorList>
    </citation>
    <scope>NUCLEOTIDE SEQUENCE [LARGE SCALE GENOMIC DNA]</scope>
    <source>
        <strain evidence="1 2">DSM 24194</strain>
    </source>
</reference>
<dbReference type="EMBL" id="JACICF010000002">
    <property type="protein sequence ID" value="MBB3764834.1"/>
    <property type="molecule type" value="Genomic_DNA"/>
</dbReference>
<sequence length="35" mass="4055">MTSRRSSRFSALRTVPMSVMMPVKMVLPPYPRTRS</sequence>
<gene>
    <name evidence="1" type="ORF">FHS50_001896</name>
</gene>
<organism evidence="1 2">
    <name type="scientific">Sphingomicrobium lutaoense</name>
    <dbReference type="NCBI Taxonomy" id="515949"/>
    <lineage>
        <taxon>Bacteria</taxon>
        <taxon>Pseudomonadati</taxon>
        <taxon>Pseudomonadota</taxon>
        <taxon>Alphaproteobacteria</taxon>
        <taxon>Sphingomonadales</taxon>
        <taxon>Sphingomonadaceae</taxon>
        <taxon>Sphingomicrobium</taxon>
    </lineage>
</organism>
<proteinExistence type="predicted"/>
<evidence type="ECO:0000313" key="1">
    <source>
        <dbReference type="EMBL" id="MBB3764834.1"/>
    </source>
</evidence>